<dbReference type="EMBL" id="CAKOGP040002225">
    <property type="protein sequence ID" value="CAJ1965804.1"/>
    <property type="molecule type" value="Genomic_DNA"/>
</dbReference>
<dbReference type="AlphaFoldDB" id="A0AAD2G7L9"/>
<feature type="compositionally biased region" description="Basic residues" evidence="1">
    <location>
        <begin position="93"/>
        <end position="103"/>
    </location>
</feature>
<protein>
    <submittedName>
        <fullName evidence="2">Uncharacterized protein</fullName>
    </submittedName>
</protein>
<reference evidence="2" key="1">
    <citation type="submission" date="2023-08" db="EMBL/GenBank/DDBJ databases">
        <authorList>
            <person name="Audoor S."/>
            <person name="Bilcke G."/>
        </authorList>
    </citation>
    <scope>NUCLEOTIDE SEQUENCE</scope>
</reference>
<evidence type="ECO:0000313" key="3">
    <source>
        <dbReference type="Proteomes" id="UP001295423"/>
    </source>
</evidence>
<gene>
    <name evidence="2" type="ORF">CYCCA115_LOCUS21396</name>
</gene>
<name>A0AAD2G7L9_9STRA</name>
<accession>A0AAD2G7L9</accession>
<feature type="compositionally biased region" description="Basic and acidic residues" evidence="1">
    <location>
        <begin position="64"/>
        <end position="76"/>
    </location>
</feature>
<evidence type="ECO:0000256" key="1">
    <source>
        <dbReference type="SAM" id="MobiDB-lite"/>
    </source>
</evidence>
<sequence>MDQYMKNLLANRPNVVIVDDSARMHFDESQRSLYCDLSSAEFEAEPHKTDSRWKCKSQLPSIDDSTKAKDIPIEKPTKRRTLRPSFSGSSKSSKSKQSSRKKSSPTPATMPSKKEQDAKKAQLIIDLVQSLAFRAVTAIHNVKRSERESPSTRACE</sequence>
<keyword evidence="3" id="KW-1185">Reference proteome</keyword>
<evidence type="ECO:0000313" key="2">
    <source>
        <dbReference type="EMBL" id="CAJ1965804.1"/>
    </source>
</evidence>
<organism evidence="2 3">
    <name type="scientific">Cylindrotheca closterium</name>
    <dbReference type="NCBI Taxonomy" id="2856"/>
    <lineage>
        <taxon>Eukaryota</taxon>
        <taxon>Sar</taxon>
        <taxon>Stramenopiles</taxon>
        <taxon>Ochrophyta</taxon>
        <taxon>Bacillariophyta</taxon>
        <taxon>Bacillariophyceae</taxon>
        <taxon>Bacillariophycidae</taxon>
        <taxon>Bacillariales</taxon>
        <taxon>Bacillariaceae</taxon>
        <taxon>Cylindrotheca</taxon>
    </lineage>
</organism>
<feature type="region of interest" description="Disordered" evidence="1">
    <location>
        <begin position="45"/>
        <end position="119"/>
    </location>
</feature>
<comment type="caution">
    <text evidence="2">The sequence shown here is derived from an EMBL/GenBank/DDBJ whole genome shotgun (WGS) entry which is preliminary data.</text>
</comment>
<dbReference type="Proteomes" id="UP001295423">
    <property type="component" value="Unassembled WGS sequence"/>
</dbReference>
<proteinExistence type="predicted"/>